<feature type="domain" description="Peptidoglycan binding-like" evidence="1">
    <location>
        <begin position="93"/>
        <end position="150"/>
    </location>
</feature>
<dbReference type="Gene3D" id="1.10.101.10">
    <property type="entry name" value="PGBD-like superfamily/PGBD"/>
    <property type="match status" value="1"/>
</dbReference>
<protein>
    <submittedName>
        <fullName evidence="2">RHS repeat-associated core domain protein</fullName>
    </submittedName>
</protein>
<dbReference type="AlphaFoldDB" id="A0A0K2SJH3"/>
<dbReference type="SUPFAM" id="SSF47090">
    <property type="entry name" value="PGBD-like"/>
    <property type="match status" value="1"/>
</dbReference>
<sequence>MVVQYSYEVFGEVWAGVMGPYNRYAFTGKEYDPKTGLYYFGARWYDPEVGRWTSQDPVRDGLNWYLYVRNNPLRYVDLWGLVTLDLLRYGSMGEEVKNLQSDLSRLGYTADVGPIDGIFGPRTEAAVRRFQAVNDLSVDGIVGPETRAAIDQQIANAPAFAASGPTAHFGANARISLVNVEADVTRTSASGNVSIIHARGFGFRLDILSLEGGGGLFGEASGSVDSTRSLTTGIFGGLGLGGYASVVKIEAPLGGVKVAVCVVCGGGSAGLGAGDRWGFAWGLLGLQVSSGP</sequence>
<dbReference type="EMBL" id="AP014924">
    <property type="protein sequence ID" value="BAS27240.1"/>
    <property type="molecule type" value="Genomic_DNA"/>
</dbReference>
<gene>
    <name evidence="2" type="ORF">LIP_1389</name>
</gene>
<dbReference type="Proteomes" id="UP000065807">
    <property type="component" value="Chromosome"/>
</dbReference>
<evidence type="ECO:0000313" key="3">
    <source>
        <dbReference type="Proteomes" id="UP000065807"/>
    </source>
</evidence>
<dbReference type="PANTHER" id="PTHR32305:SF15">
    <property type="entry name" value="PROTEIN RHSA-RELATED"/>
    <property type="match status" value="1"/>
</dbReference>
<dbReference type="PANTHER" id="PTHR32305">
    <property type="match status" value="1"/>
</dbReference>
<dbReference type="STRING" id="1555112.LIP_1389"/>
<organism evidence="2 3">
    <name type="scientific">Limnochorda pilosa</name>
    <dbReference type="NCBI Taxonomy" id="1555112"/>
    <lineage>
        <taxon>Bacteria</taxon>
        <taxon>Bacillati</taxon>
        <taxon>Bacillota</taxon>
        <taxon>Limnochordia</taxon>
        <taxon>Limnochordales</taxon>
        <taxon>Limnochordaceae</taxon>
        <taxon>Limnochorda</taxon>
    </lineage>
</organism>
<dbReference type="Gene3D" id="2.180.10.10">
    <property type="entry name" value="RHS repeat-associated core"/>
    <property type="match status" value="1"/>
</dbReference>
<dbReference type="InterPro" id="IPR050708">
    <property type="entry name" value="T6SS_VgrG/RHS"/>
</dbReference>
<reference evidence="3" key="2">
    <citation type="journal article" date="2016" name="Int. J. Syst. Evol. Microbiol.">
        <title>Complete genome sequence and cell structure of Limnochorda pilosa, a Gram-negative spore-former within the phylum Firmicutes.</title>
        <authorList>
            <person name="Watanabe M."/>
            <person name="Kojima H."/>
            <person name="Fukui M."/>
        </authorList>
    </citation>
    <scope>NUCLEOTIDE SEQUENCE [LARGE SCALE GENOMIC DNA]</scope>
    <source>
        <strain evidence="3">HC45</strain>
    </source>
</reference>
<dbReference type="InterPro" id="IPR002477">
    <property type="entry name" value="Peptidoglycan-bd-like"/>
</dbReference>
<evidence type="ECO:0000259" key="1">
    <source>
        <dbReference type="Pfam" id="PF01471"/>
    </source>
</evidence>
<dbReference type="InterPro" id="IPR036365">
    <property type="entry name" value="PGBD-like_sf"/>
</dbReference>
<dbReference type="NCBIfam" id="TIGR03696">
    <property type="entry name" value="Rhs_assc_core"/>
    <property type="match status" value="1"/>
</dbReference>
<dbReference type="Pfam" id="PF01471">
    <property type="entry name" value="PG_binding_1"/>
    <property type="match status" value="1"/>
</dbReference>
<dbReference type="KEGG" id="lpil:LIP_1389"/>
<reference evidence="3" key="1">
    <citation type="submission" date="2015-07" db="EMBL/GenBank/DDBJ databases">
        <title>Complete genome sequence and phylogenetic analysis of Limnochorda pilosa.</title>
        <authorList>
            <person name="Watanabe M."/>
            <person name="Kojima H."/>
            <person name="Fukui M."/>
        </authorList>
    </citation>
    <scope>NUCLEOTIDE SEQUENCE [LARGE SCALE GENOMIC DNA]</scope>
    <source>
        <strain evidence="3">HC45</strain>
    </source>
</reference>
<proteinExistence type="predicted"/>
<name>A0A0K2SJH3_LIMPI</name>
<evidence type="ECO:0000313" key="2">
    <source>
        <dbReference type="EMBL" id="BAS27240.1"/>
    </source>
</evidence>
<accession>A0A0K2SJH3</accession>
<dbReference type="InterPro" id="IPR022385">
    <property type="entry name" value="Rhs_assc_core"/>
</dbReference>
<keyword evidence="3" id="KW-1185">Reference proteome</keyword>
<dbReference type="PATRIC" id="fig|1555112.3.peg.1429"/>
<dbReference type="InterPro" id="IPR036366">
    <property type="entry name" value="PGBDSf"/>
</dbReference>